<comment type="caution">
    <text evidence="3">The sequence shown here is derived from an EMBL/GenBank/DDBJ whole genome shotgun (WGS) entry which is preliminary data.</text>
</comment>
<dbReference type="AlphaFoldDB" id="A0AAD6UZI9"/>
<keyword evidence="4" id="KW-1185">Reference proteome</keyword>
<gene>
    <name evidence="3" type="ORF">GGX14DRAFT_320717</name>
</gene>
<reference evidence="3" key="1">
    <citation type="submission" date="2023-03" db="EMBL/GenBank/DDBJ databases">
        <title>Massive genome expansion in bonnet fungi (Mycena s.s.) driven by repeated elements and novel gene families across ecological guilds.</title>
        <authorList>
            <consortium name="Lawrence Berkeley National Laboratory"/>
            <person name="Harder C.B."/>
            <person name="Miyauchi S."/>
            <person name="Viragh M."/>
            <person name="Kuo A."/>
            <person name="Thoen E."/>
            <person name="Andreopoulos B."/>
            <person name="Lu D."/>
            <person name="Skrede I."/>
            <person name="Drula E."/>
            <person name="Henrissat B."/>
            <person name="Morin E."/>
            <person name="Kohler A."/>
            <person name="Barry K."/>
            <person name="LaButti K."/>
            <person name="Morin E."/>
            <person name="Salamov A."/>
            <person name="Lipzen A."/>
            <person name="Mereny Z."/>
            <person name="Hegedus B."/>
            <person name="Baldrian P."/>
            <person name="Stursova M."/>
            <person name="Weitz H."/>
            <person name="Taylor A."/>
            <person name="Grigoriev I.V."/>
            <person name="Nagy L.G."/>
            <person name="Martin F."/>
            <person name="Kauserud H."/>
        </authorList>
    </citation>
    <scope>NUCLEOTIDE SEQUENCE</scope>
    <source>
        <strain evidence="3">9144</strain>
    </source>
</reference>
<name>A0AAD6UZI9_9AGAR</name>
<protein>
    <recommendedName>
        <fullName evidence="2">DUF6589 domain-containing protein</fullName>
    </recommendedName>
</protein>
<feature type="non-terminal residue" evidence="3">
    <location>
        <position position="1"/>
    </location>
</feature>
<dbReference type="Proteomes" id="UP001219525">
    <property type="component" value="Unassembled WGS sequence"/>
</dbReference>
<feature type="compositionally biased region" description="Acidic residues" evidence="1">
    <location>
        <begin position="1"/>
        <end position="13"/>
    </location>
</feature>
<evidence type="ECO:0000259" key="2">
    <source>
        <dbReference type="Pfam" id="PF20231"/>
    </source>
</evidence>
<dbReference type="EMBL" id="JARJCW010000089">
    <property type="protein sequence ID" value="KAJ7195700.1"/>
    <property type="molecule type" value="Genomic_DNA"/>
</dbReference>
<feature type="domain" description="DUF6589" evidence="2">
    <location>
        <begin position="352"/>
        <end position="478"/>
    </location>
</feature>
<accession>A0AAD6UZI9</accession>
<evidence type="ECO:0000256" key="1">
    <source>
        <dbReference type="SAM" id="MobiDB-lite"/>
    </source>
</evidence>
<proteinExistence type="predicted"/>
<dbReference type="InterPro" id="IPR046496">
    <property type="entry name" value="DUF6589"/>
</dbReference>
<sequence>YDDFEYSEPESDDSGIGPDPITQATDSEDESTPVPSRTLADSQPPIIPVGLRARKIWNVLRYMEQEDISLASLLDGISWGDEECTQNAQLRADRTRLLDSPELPQILKRWWYPPRSRGGNRKRPKGAKVAMQQFAFECTRHVLEEEIELLLKIFKSPAGDDIKEEQLTGISFTEMVGQVKTTAPNLWGVLSQLARSESQQARNPKKNPTNVSCFIMTILVVIAMLSYSRSHHRSRLQKLFAIYFKFRGLSAKGFDTLHAIGLTMSNKWTGNAVARISAQSMVEVKHLMDRFPWLMSYDNVLIAFRVFSQRIDKKTSRGSGTAATVYIKRSAKPLPSTINQALQDMRRLGMANPLDAFDIFEIAEIADKRRYPHLIHLILCYLFDAPEFEFSAYDNRDDPLLQLPPPIHQLLFGKDHIALQYLLGTVNIPEASYEDNSNLICEWLRQLGLDSRFRAEDDNSFERLDWLVIPPGWLHIQM</sequence>
<evidence type="ECO:0000313" key="3">
    <source>
        <dbReference type="EMBL" id="KAJ7195700.1"/>
    </source>
</evidence>
<dbReference type="Pfam" id="PF20231">
    <property type="entry name" value="DUF6589"/>
    <property type="match status" value="1"/>
</dbReference>
<organism evidence="3 4">
    <name type="scientific">Mycena pura</name>
    <dbReference type="NCBI Taxonomy" id="153505"/>
    <lineage>
        <taxon>Eukaryota</taxon>
        <taxon>Fungi</taxon>
        <taxon>Dikarya</taxon>
        <taxon>Basidiomycota</taxon>
        <taxon>Agaricomycotina</taxon>
        <taxon>Agaricomycetes</taxon>
        <taxon>Agaricomycetidae</taxon>
        <taxon>Agaricales</taxon>
        <taxon>Marasmiineae</taxon>
        <taxon>Mycenaceae</taxon>
        <taxon>Mycena</taxon>
    </lineage>
</organism>
<feature type="non-terminal residue" evidence="3">
    <location>
        <position position="478"/>
    </location>
</feature>
<feature type="region of interest" description="Disordered" evidence="1">
    <location>
        <begin position="1"/>
        <end position="44"/>
    </location>
</feature>
<evidence type="ECO:0000313" key="4">
    <source>
        <dbReference type="Proteomes" id="UP001219525"/>
    </source>
</evidence>